<dbReference type="InterPro" id="IPR057746">
    <property type="entry name" value="CpnT-like_N"/>
</dbReference>
<dbReference type="Pfam" id="PF25547">
    <property type="entry name" value="WXG100_2"/>
    <property type="match status" value="1"/>
</dbReference>
<dbReference type="EMBL" id="JAPZVQ010000003">
    <property type="protein sequence ID" value="MDA1384850.1"/>
    <property type="molecule type" value="Genomic_DNA"/>
</dbReference>
<gene>
    <name evidence="4" type="ORF">J2S69_001417</name>
    <name evidence="3" type="ORF">O2L01_07640</name>
</gene>
<dbReference type="SUPFAM" id="SSF140453">
    <property type="entry name" value="EsxAB dimer-like"/>
    <property type="match status" value="1"/>
</dbReference>
<organism evidence="3 5">
    <name type="scientific">Glycomyces lechevalierae</name>
    <dbReference type="NCBI Taxonomy" id="256034"/>
    <lineage>
        <taxon>Bacteria</taxon>
        <taxon>Bacillati</taxon>
        <taxon>Actinomycetota</taxon>
        <taxon>Actinomycetes</taxon>
        <taxon>Glycomycetales</taxon>
        <taxon>Glycomycetaceae</taxon>
        <taxon>Glycomyces</taxon>
    </lineage>
</organism>
<keyword evidence="1" id="KW-0472">Membrane</keyword>
<dbReference type="AlphaFoldDB" id="A0A9X3PGE7"/>
<evidence type="ECO:0000313" key="3">
    <source>
        <dbReference type="EMBL" id="MDA1384850.1"/>
    </source>
</evidence>
<evidence type="ECO:0000256" key="1">
    <source>
        <dbReference type="SAM" id="Phobius"/>
    </source>
</evidence>
<dbReference type="RefSeq" id="WP_270121317.1">
    <property type="nucleotide sequence ID" value="NZ_BAAAOM010000002.1"/>
</dbReference>
<reference evidence="4 6" key="2">
    <citation type="submission" date="2023-07" db="EMBL/GenBank/DDBJ databases">
        <title>Sequencing the genomes of 1000 actinobacteria strains.</title>
        <authorList>
            <person name="Klenk H.-P."/>
        </authorList>
    </citation>
    <scope>NUCLEOTIDE SEQUENCE [LARGE SCALE GENOMIC DNA]</scope>
    <source>
        <strain evidence="4 6">DSM 44724</strain>
    </source>
</reference>
<accession>A0A9X3PGE7</accession>
<dbReference type="InterPro" id="IPR036689">
    <property type="entry name" value="ESAT-6-like_sf"/>
</dbReference>
<evidence type="ECO:0000313" key="6">
    <source>
        <dbReference type="Proteomes" id="UP001183604"/>
    </source>
</evidence>
<comment type="caution">
    <text evidence="3">The sequence shown here is derived from an EMBL/GenBank/DDBJ whole genome shotgun (WGS) entry which is preliminary data.</text>
</comment>
<feature type="transmembrane region" description="Helical" evidence="1">
    <location>
        <begin position="208"/>
        <end position="230"/>
    </location>
</feature>
<dbReference type="Proteomes" id="UP001145799">
    <property type="component" value="Unassembled WGS sequence"/>
</dbReference>
<evidence type="ECO:0000313" key="4">
    <source>
        <dbReference type="EMBL" id="MDR7337698.1"/>
    </source>
</evidence>
<dbReference type="Gene3D" id="1.10.287.1060">
    <property type="entry name" value="ESAT-6-like"/>
    <property type="match status" value="1"/>
</dbReference>
<protein>
    <submittedName>
        <fullName evidence="4">Uncharacterized protein YukE</fullName>
    </submittedName>
    <submittedName>
        <fullName evidence="3">WXG100 family type VII secretion target</fullName>
    </submittedName>
</protein>
<keyword evidence="6" id="KW-1185">Reference proteome</keyword>
<sequence length="236" mass="24873">MSDNLVADVQDSHTWYKGSGIIESIADVVVAIDEDRWVDALLAGFMTGLEGVGAYLDPIGTIASTGVSWLIEAVEPLRDYLTDLTGDADILTAHAQTWDNMAVEVQAIADELYSYIEADTSAWTGDAADAYRTMMSLNVSGTEGLAGLCSAMRAATEGAATLVTITRELVRDLIAELIATLLVRLPVWLGLIATGVGIPLVATQATGMVLNLVALLTGVIMALVQSFQALQALLDG</sequence>
<feature type="domain" description="Outer membrane channel protein CpnT-like N-terminal" evidence="2">
    <location>
        <begin position="89"/>
        <end position="202"/>
    </location>
</feature>
<feature type="transmembrane region" description="Helical" evidence="1">
    <location>
        <begin position="181"/>
        <end position="202"/>
    </location>
</feature>
<reference evidence="3" key="1">
    <citation type="submission" date="2022-12" db="EMBL/GenBank/DDBJ databases">
        <title>Gycomyces niveus sp.nov., a novel actinomycete isolated from soil in Shouguang.</title>
        <authorList>
            <person name="Yang X."/>
        </authorList>
    </citation>
    <scope>NUCLEOTIDE SEQUENCE</scope>
    <source>
        <strain evidence="3">DSM 44724</strain>
    </source>
</reference>
<dbReference type="EMBL" id="JAVDYD010000001">
    <property type="protein sequence ID" value="MDR7337698.1"/>
    <property type="molecule type" value="Genomic_DNA"/>
</dbReference>
<proteinExistence type="predicted"/>
<dbReference type="Proteomes" id="UP001183604">
    <property type="component" value="Unassembled WGS sequence"/>
</dbReference>
<keyword evidence="1" id="KW-0812">Transmembrane</keyword>
<keyword evidence="1" id="KW-1133">Transmembrane helix</keyword>
<evidence type="ECO:0000259" key="2">
    <source>
        <dbReference type="Pfam" id="PF25547"/>
    </source>
</evidence>
<name>A0A9X3PGE7_9ACTN</name>
<evidence type="ECO:0000313" key="5">
    <source>
        <dbReference type="Proteomes" id="UP001145799"/>
    </source>
</evidence>